<comment type="caution">
    <text evidence="2">The sequence shown here is derived from an EMBL/GenBank/DDBJ whole genome shotgun (WGS) entry which is preliminary data.</text>
</comment>
<name>A0ABY1BQX3_9PSED</name>
<evidence type="ECO:0000313" key="2">
    <source>
        <dbReference type="EMBL" id="SER41027.1"/>
    </source>
</evidence>
<dbReference type="RefSeq" id="WP_069521917.1">
    <property type="nucleotide sequence ID" value="NZ_FOFP01000028.1"/>
</dbReference>
<evidence type="ECO:0000256" key="1">
    <source>
        <dbReference type="SAM" id="Coils"/>
    </source>
</evidence>
<proteinExistence type="predicted"/>
<keyword evidence="1" id="KW-0175">Coiled coil</keyword>
<dbReference type="EMBL" id="FOFP01000028">
    <property type="protein sequence ID" value="SER41027.1"/>
    <property type="molecule type" value="Genomic_DNA"/>
</dbReference>
<evidence type="ECO:0000313" key="3">
    <source>
        <dbReference type="Proteomes" id="UP000198512"/>
    </source>
</evidence>
<accession>A0ABY1BQX3</accession>
<protein>
    <submittedName>
        <fullName evidence="2">Uncharacterized protein</fullName>
    </submittedName>
</protein>
<sequence>MNNTNNRPTSFVVVALGSMWAGPQFINKGETLEVERPVRNEWIGSKLARDATDAEIEAYRGEQGAGEDDSHLEDDRAALIEEIKALALERTALEEKRDALKVEVAALEKAKAAAAKK</sequence>
<feature type="coiled-coil region" evidence="1">
    <location>
        <begin position="76"/>
        <end position="117"/>
    </location>
</feature>
<organism evidence="2 3">
    <name type="scientific">Pseudomonas cuatrocienegasensis</name>
    <dbReference type="NCBI Taxonomy" id="543360"/>
    <lineage>
        <taxon>Bacteria</taxon>
        <taxon>Pseudomonadati</taxon>
        <taxon>Pseudomonadota</taxon>
        <taxon>Gammaproteobacteria</taxon>
        <taxon>Pseudomonadales</taxon>
        <taxon>Pseudomonadaceae</taxon>
        <taxon>Pseudomonas</taxon>
    </lineage>
</organism>
<dbReference type="Proteomes" id="UP000198512">
    <property type="component" value="Unassembled WGS sequence"/>
</dbReference>
<keyword evidence="3" id="KW-1185">Reference proteome</keyword>
<gene>
    <name evidence="2" type="ORF">SAMN05216600_12821</name>
</gene>
<reference evidence="2 3" key="1">
    <citation type="submission" date="2016-10" db="EMBL/GenBank/DDBJ databases">
        <authorList>
            <person name="Varghese N."/>
            <person name="Submissions S."/>
        </authorList>
    </citation>
    <scope>NUCLEOTIDE SEQUENCE [LARGE SCALE GENOMIC DNA]</scope>
    <source>
        <strain evidence="2 3">CIP 109853</strain>
    </source>
</reference>